<dbReference type="PROSITE" id="PS51450">
    <property type="entry name" value="LRR"/>
    <property type="match status" value="10"/>
</dbReference>
<dbReference type="InterPro" id="IPR001611">
    <property type="entry name" value="Leu-rich_rpt"/>
</dbReference>
<name>A0A026WGI9_OOCBI</name>
<dbReference type="GO" id="GO:0005886">
    <property type="term" value="C:plasma membrane"/>
    <property type="evidence" value="ECO:0007669"/>
    <property type="project" value="TreeGrafter"/>
</dbReference>
<dbReference type="SMART" id="SM00364">
    <property type="entry name" value="LRR_BAC"/>
    <property type="match status" value="9"/>
</dbReference>
<keyword evidence="4" id="KW-0472">Membrane</keyword>
<evidence type="ECO:0000313" key="7">
    <source>
        <dbReference type="EMBL" id="EZA55162.1"/>
    </source>
</evidence>
<dbReference type="Pfam" id="PF13855">
    <property type="entry name" value="LRR_8"/>
    <property type="match status" value="9"/>
</dbReference>
<dbReference type="Proteomes" id="UP000053097">
    <property type="component" value="Unassembled WGS sequence"/>
</dbReference>
<evidence type="ECO:0000259" key="6">
    <source>
        <dbReference type="SMART" id="SM00082"/>
    </source>
</evidence>
<protein>
    <submittedName>
        <fullName evidence="7">Chaoptin</fullName>
    </submittedName>
</protein>
<evidence type="ECO:0000313" key="9">
    <source>
        <dbReference type="Proteomes" id="UP000053097"/>
    </source>
</evidence>
<reference evidence="8" key="3">
    <citation type="submission" date="2018-07" db="EMBL/GenBank/DDBJ databases">
        <authorList>
            <person name="Mckenzie S.K."/>
            <person name="Kronauer D.J.C."/>
        </authorList>
    </citation>
    <scope>NUCLEOTIDE SEQUENCE</scope>
    <source>
        <strain evidence="8">Clonal line C1</strain>
    </source>
</reference>
<dbReference type="SMART" id="SM00082">
    <property type="entry name" value="LRRCT"/>
    <property type="match status" value="1"/>
</dbReference>
<accession>A0A026WGI9</accession>
<dbReference type="PRINTS" id="PR00019">
    <property type="entry name" value="LEURICHRPT"/>
</dbReference>
<reference evidence="8" key="2">
    <citation type="journal article" date="2018" name="Genome Res.">
        <title>The genomic architecture and molecular evolution of ant odorant receptors.</title>
        <authorList>
            <person name="McKenzie S.K."/>
            <person name="Kronauer D.J.C."/>
        </authorList>
    </citation>
    <scope>NUCLEOTIDE SEQUENCE [LARGE SCALE GENOMIC DNA]</scope>
    <source>
        <strain evidence="8">Clonal line C1</strain>
    </source>
</reference>
<dbReference type="STRING" id="2015173.A0A026WGI9"/>
<dbReference type="InterPro" id="IPR000483">
    <property type="entry name" value="Cys-rich_flank_reg_C"/>
</dbReference>
<feature type="transmembrane region" description="Helical" evidence="4">
    <location>
        <begin position="1225"/>
        <end position="1242"/>
    </location>
</feature>
<sequence length="1243" mass="140636">MTSDMIRLTSMLLFFLWCPGVIKSYTIVPCTFNTMCMCWVQDDDDDFTKMDISCMGVQFARFPDVSVSYVAQLDIAGSGMQVLDNDALASSAGVEGLGLMSNRLSSIGDKSLLGITDSLRSLDLSYNSLEDVPFKAFRDLRKLNWLNMHSNHLTSLDGDWGRTRETLTNAFFGDNSITEVPKIFSSFDTLVWLNLDSNNIEELSKDSLPPNMHTLSINNNLLKEFPQSLGDLKGLTWLYMRGNDFKSLELPDFRSFNLELIDVSENSIEWMKTSLRLSLNNRTLNIKDFNLAGNKLASLPGKMFDRLKIRRIHLSSNSIRNVDNEAFHGLEDTLEYLNLENNDLPAVPGAVSQLRTLSYLYLANNEIRNISGDAFQEFAEHLKALSLATNSLDAVPVAALSRCQRLLHLNLGYNKISHVEPGDFEWAEDLEILLLRNNILTKLKAETFKGAGKLKELSLSFNHLTELDDDCFVGIEESLDILELSFAFATDVFPQRALRPLSNLLWLVLDNNNFQTIEATAFYSFQQLRYINMESNRLHYLPERIFLSSVHPELRDVKLGYNFLEAIPESSFHNLTELRSLDLTGNRIKLLASGSIMDCPKLVTISLAYNRIQRMERNALYGLASLRFLHLEFNKLTALDLGAIAEIGGPDFALNVSYNAIAYVDSGSTMNNLTRLDLSFNNISHLSADTFYGTPDLKSLNLRSNFLTTIDPGTFALSHLEILDLSENRIDTLRKQSFHGLESLQRLDLSGNDIVQLSPGQFRNLKNLRILNFSHNKIRSLLKDVFEGTRLEILDLSHNKFTVVPSPSFLEVGYTLRDLNMAENFLDHLDSTAFPTSQLVSLNLVQNRLTILPDNSFVSLGKLLSLNVSQNVLQANFKELFHYLPDLRQLYLANCGLRSVPLLPLTNLNILDLSFNNIDETIDKQFQYLESLKILFLMNNSLTSMPGVRMSLLRELDVSGNPIEELTKESFLGYPRLEKLNLRNLNRTRSVDKDCLRPLKYLKHLRIQTWPQADGFHLRQLLSGLPLRTVEIQVTEHLLKHQIQNVFTKQLRELTITGSDLELISSEAFSTIEGGELILRIKDTHVQRLQSDIFLSLTKRLSQLTLDLRNNHINELSPSIIYGNHSWETVGTNMVAGGLQVSGNPLECDCEIAWLSLWLRRWLRESRQIHTASQSDARQLRTIAGKAVCTETTPSYSSDKVLLTLGTPHTACQASALSSGNYERLATAWLAFVKFFILVFVAN</sequence>
<keyword evidence="4" id="KW-0812">Transmembrane</keyword>
<dbReference type="SUPFAM" id="SSF52058">
    <property type="entry name" value="L domain-like"/>
    <property type="match status" value="5"/>
</dbReference>
<organism evidence="7 9">
    <name type="scientific">Ooceraea biroi</name>
    <name type="common">Clonal raider ant</name>
    <name type="synonym">Cerapachys biroi</name>
    <dbReference type="NCBI Taxonomy" id="2015173"/>
    <lineage>
        <taxon>Eukaryota</taxon>
        <taxon>Metazoa</taxon>
        <taxon>Ecdysozoa</taxon>
        <taxon>Arthropoda</taxon>
        <taxon>Hexapoda</taxon>
        <taxon>Insecta</taxon>
        <taxon>Pterygota</taxon>
        <taxon>Neoptera</taxon>
        <taxon>Endopterygota</taxon>
        <taxon>Hymenoptera</taxon>
        <taxon>Apocrita</taxon>
        <taxon>Aculeata</taxon>
        <taxon>Formicoidea</taxon>
        <taxon>Formicidae</taxon>
        <taxon>Dorylinae</taxon>
        <taxon>Ooceraea</taxon>
    </lineage>
</organism>
<proteinExistence type="predicted"/>
<reference evidence="7 9" key="1">
    <citation type="journal article" date="2014" name="Curr. Biol.">
        <title>The genome of the clonal raider ant Cerapachys biroi.</title>
        <authorList>
            <person name="Oxley P.R."/>
            <person name="Ji L."/>
            <person name="Fetter-Pruneda I."/>
            <person name="McKenzie S.K."/>
            <person name="Li C."/>
            <person name="Hu H."/>
            <person name="Zhang G."/>
            <person name="Kronauer D.J."/>
        </authorList>
    </citation>
    <scope>NUCLEOTIDE SEQUENCE [LARGE SCALE GENOMIC DNA]</scope>
</reference>
<feature type="domain" description="LRRCT" evidence="6">
    <location>
        <begin position="1144"/>
        <end position="1190"/>
    </location>
</feature>
<keyword evidence="3" id="KW-0677">Repeat</keyword>
<dbReference type="Proteomes" id="UP000279307">
    <property type="component" value="Chromosome 1"/>
</dbReference>
<dbReference type="OrthoDB" id="10022853at2759"/>
<evidence type="ECO:0000256" key="4">
    <source>
        <dbReference type="SAM" id="Phobius"/>
    </source>
</evidence>
<dbReference type="PANTHER" id="PTHR24369">
    <property type="entry name" value="ANTIGEN BSP, PUTATIVE-RELATED"/>
    <property type="match status" value="1"/>
</dbReference>
<evidence type="ECO:0000256" key="2">
    <source>
        <dbReference type="ARBA" id="ARBA00022729"/>
    </source>
</evidence>
<dbReference type="EMBL" id="QOIP01000001">
    <property type="protein sequence ID" value="RLU26481.1"/>
    <property type="molecule type" value="Genomic_DNA"/>
</dbReference>
<evidence type="ECO:0000256" key="1">
    <source>
        <dbReference type="ARBA" id="ARBA00022614"/>
    </source>
</evidence>
<dbReference type="Gene3D" id="3.80.10.10">
    <property type="entry name" value="Ribonuclease Inhibitor"/>
    <property type="match status" value="7"/>
</dbReference>
<keyword evidence="9" id="KW-1185">Reference proteome</keyword>
<evidence type="ECO:0000256" key="3">
    <source>
        <dbReference type="ARBA" id="ARBA00022737"/>
    </source>
</evidence>
<feature type="chain" id="PRO_5033709527" evidence="5">
    <location>
        <begin position="25"/>
        <end position="1243"/>
    </location>
</feature>
<evidence type="ECO:0000256" key="5">
    <source>
        <dbReference type="SAM" id="SignalP"/>
    </source>
</evidence>
<dbReference type="InterPro" id="IPR003591">
    <property type="entry name" value="Leu-rich_rpt_typical-subtyp"/>
</dbReference>
<keyword evidence="1" id="KW-0433">Leucine-rich repeat</keyword>
<feature type="signal peptide" evidence="5">
    <location>
        <begin position="1"/>
        <end position="24"/>
    </location>
</feature>
<keyword evidence="2 5" id="KW-0732">Signal</keyword>
<gene>
    <name evidence="8" type="ORF">DMN91_000277</name>
    <name evidence="7" type="ORF">X777_05232</name>
</gene>
<dbReference type="OMA" id="ECDCEIA"/>
<dbReference type="EMBL" id="KK107218">
    <property type="protein sequence ID" value="EZA55162.1"/>
    <property type="molecule type" value="Genomic_DNA"/>
</dbReference>
<dbReference type="SMART" id="SM00365">
    <property type="entry name" value="LRR_SD22"/>
    <property type="match status" value="7"/>
</dbReference>
<dbReference type="Pfam" id="PF00560">
    <property type="entry name" value="LRR_1"/>
    <property type="match status" value="2"/>
</dbReference>
<evidence type="ECO:0000313" key="8">
    <source>
        <dbReference type="EMBL" id="RLU26481.1"/>
    </source>
</evidence>
<dbReference type="SMART" id="SM00369">
    <property type="entry name" value="LRR_TYP"/>
    <property type="match status" value="29"/>
</dbReference>
<dbReference type="InterPro" id="IPR032675">
    <property type="entry name" value="LRR_dom_sf"/>
</dbReference>
<dbReference type="PANTHER" id="PTHR24369:SF210">
    <property type="entry name" value="CHAOPTIN-RELATED"/>
    <property type="match status" value="1"/>
</dbReference>
<dbReference type="InterPro" id="IPR050541">
    <property type="entry name" value="LRR_TM_domain-containing"/>
</dbReference>
<dbReference type="AlphaFoldDB" id="A0A026WGI9"/>
<keyword evidence="4" id="KW-1133">Transmembrane helix</keyword>